<comment type="caution">
    <text evidence="1">The sequence shown here is derived from an EMBL/GenBank/DDBJ whole genome shotgun (WGS) entry which is preliminary data.</text>
</comment>
<accession>A0ABR8E522</accession>
<dbReference type="EMBL" id="JACJSI010000519">
    <property type="protein sequence ID" value="MBD2536659.1"/>
    <property type="molecule type" value="Genomic_DNA"/>
</dbReference>
<reference evidence="1 2" key="1">
    <citation type="journal article" date="2020" name="ISME J.">
        <title>Comparative genomics reveals insights into cyanobacterial evolution and habitat adaptation.</title>
        <authorList>
            <person name="Chen M.Y."/>
            <person name="Teng W.K."/>
            <person name="Zhao L."/>
            <person name="Hu C.X."/>
            <person name="Zhou Y.K."/>
            <person name="Han B.P."/>
            <person name="Song L.R."/>
            <person name="Shu W.S."/>
        </authorList>
    </citation>
    <scope>NUCLEOTIDE SEQUENCE [LARGE SCALE GENOMIC DNA]</scope>
    <source>
        <strain evidence="1 2">FACHB-838</strain>
    </source>
</reference>
<evidence type="ECO:0000313" key="2">
    <source>
        <dbReference type="Proteomes" id="UP000623440"/>
    </source>
</evidence>
<evidence type="ECO:0000313" key="1">
    <source>
        <dbReference type="EMBL" id="MBD2536659.1"/>
    </source>
</evidence>
<protein>
    <submittedName>
        <fullName evidence="1">Uncharacterized protein</fullName>
    </submittedName>
</protein>
<sequence>MDSIHAEILTKILTDNGFTSGTIAEKFIQCRTPGHDNYLLRFSWDNNSELVGIELLDCWADSLISSWKTSSAMIHLVLRQVQFFVKEYETIWHS</sequence>
<organism evidence="1 2">
    <name type="scientific">Nostoc flagelliforme FACHB-838</name>
    <dbReference type="NCBI Taxonomy" id="2692904"/>
    <lineage>
        <taxon>Bacteria</taxon>
        <taxon>Bacillati</taxon>
        <taxon>Cyanobacteriota</taxon>
        <taxon>Cyanophyceae</taxon>
        <taxon>Nostocales</taxon>
        <taxon>Nostocaceae</taxon>
        <taxon>Nostoc</taxon>
    </lineage>
</organism>
<dbReference type="RefSeq" id="WP_190947346.1">
    <property type="nucleotide sequence ID" value="NZ_JACJSI010000519.1"/>
</dbReference>
<name>A0ABR8E522_9NOSO</name>
<proteinExistence type="predicted"/>
<keyword evidence="2" id="KW-1185">Reference proteome</keyword>
<gene>
    <name evidence="1" type="ORF">H6G97_48400</name>
</gene>
<dbReference type="Proteomes" id="UP000623440">
    <property type="component" value="Unassembled WGS sequence"/>
</dbReference>